<evidence type="ECO:0000313" key="2">
    <source>
        <dbReference type="EMBL" id="SKA14437.1"/>
    </source>
</evidence>
<evidence type="ECO:0000259" key="1">
    <source>
        <dbReference type="Pfam" id="PF13391"/>
    </source>
</evidence>
<sequence>MENKVWTRDEMILVLNLYLKMPFGKMHRKNPDVIKTAHILGRTPDAVAYRLVNYASCDTQLKQRGISGMSHGGKKCEKYWNEFINDRDRLLFESEKILAQLEGTSIEIRYKKELYDIPQGLTGEAKICQVKTRINQTVFRQIILANYDYKCALTGIDIPELLVASHIIPWAKNSKERLNPENGICLSVLYDKAFDQGLIGFDKNGKVLFSERLAKNVGKEYFDRYFLPVSNKALSETKKYSANPDFLEWHRANIFNK</sequence>
<gene>
    <name evidence="2" type="ORF">SAMN02745108_02678</name>
</gene>
<accession>A0A1T4REY7</accession>
<dbReference type="InterPro" id="IPR003615">
    <property type="entry name" value="HNH_nuc"/>
</dbReference>
<dbReference type="GO" id="GO:0004519">
    <property type="term" value="F:endonuclease activity"/>
    <property type="evidence" value="ECO:0007669"/>
    <property type="project" value="UniProtKB-KW"/>
</dbReference>
<name>A0A1T4REY7_9BACT</name>
<dbReference type="AlphaFoldDB" id="A0A1T4REY7"/>
<keyword evidence="2" id="KW-0378">Hydrolase</keyword>
<dbReference type="Proteomes" id="UP000190449">
    <property type="component" value="Unassembled WGS sequence"/>
</dbReference>
<protein>
    <submittedName>
        <fullName evidence="2">Putative restriction endonuclease</fullName>
    </submittedName>
</protein>
<dbReference type="EMBL" id="FUWU01000072">
    <property type="protein sequence ID" value="SKA14437.1"/>
    <property type="molecule type" value="Genomic_DNA"/>
</dbReference>
<proteinExistence type="predicted"/>
<reference evidence="2 3" key="1">
    <citation type="submission" date="2017-02" db="EMBL/GenBank/DDBJ databases">
        <authorList>
            <person name="Peterson S.W."/>
        </authorList>
    </citation>
    <scope>NUCLEOTIDE SEQUENCE [LARGE SCALE GENOMIC DNA]</scope>
    <source>
        <strain evidence="2 3">ATCC 43854</strain>
    </source>
</reference>
<keyword evidence="2" id="KW-0255">Endonuclease</keyword>
<evidence type="ECO:0000313" key="3">
    <source>
        <dbReference type="Proteomes" id="UP000190449"/>
    </source>
</evidence>
<dbReference type="Pfam" id="PF13391">
    <property type="entry name" value="HNH_2"/>
    <property type="match status" value="1"/>
</dbReference>
<dbReference type="STRING" id="28122.SAMN02745108_02678"/>
<organism evidence="2 3">
    <name type="scientific">Fibrobacter intestinalis</name>
    <dbReference type="NCBI Taxonomy" id="28122"/>
    <lineage>
        <taxon>Bacteria</taxon>
        <taxon>Pseudomonadati</taxon>
        <taxon>Fibrobacterota</taxon>
        <taxon>Fibrobacteria</taxon>
        <taxon>Fibrobacterales</taxon>
        <taxon>Fibrobacteraceae</taxon>
        <taxon>Fibrobacter</taxon>
    </lineage>
</organism>
<dbReference type="RefSeq" id="WP_078777349.1">
    <property type="nucleotide sequence ID" value="NZ_FUWU01000072.1"/>
</dbReference>
<keyword evidence="2" id="KW-0540">Nuclease</keyword>
<feature type="domain" description="HNH nuclease" evidence="1">
    <location>
        <begin position="151"/>
        <end position="202"/>
    </location>
</feature>